<feature type="transmembrane region" description="Helical" evidence="6">
    <location>
        <begin position="175"/>
        <end position="193"/>
    </location>
</feature>
<sequence>MERRIRILNVVGYVFMILINILAVALPLNGKTTGEISENINSLFTPAPYTFMIWALIYILLLGFVIYGLLPKQKQNIYIDKIGCLFFISAILNGLWLFAWHYEKLCLSLLIMVLLLFTLIKIYNRLDNICSIKESDRRSINIPFSVYLAWISIATIANVSVVLKTTGWNGLGLSETTWTVIVLIFAVLLSMYVSIKNNDLAFLLTAGWALIGILVRHCGSNTPISITIIAALIIIVIHILSNYKKYLCIEK</sequence>
<feature type="transmembrane region" description="Helical" evidence="6">
    <location>
        <begin position="105"/>
        <end position="123"/>
    </location>
</feature>
<organism evidence="7 8">
    <name type="scientific">Vallitalea longa</name>
    <dbReference type="NCBI Taxonomy" id="2936439"/>
    <lineage>
        <taxon>Bacteria</taxon>
        <taxon>Bacillati</taxon>
        <taxon>Bacillota</taxon>
        <taxon>Clostridia</taxon>
        <taxon>Lachnospirales</taxon>
        <taxon>Vallitaleaceae</taxon>
        <taxon>Vallitalea</taxon>
    </lineage>
</organism>
<gene>
    <name evidence="7" type="ORF">SH1V18_37430</name>
</gene>
<keyword evidence="8" id="KW-1185">Reference proteome</keyword>
<evidence type="ECO:0000256" key="5">
    <source>
        <dbReference type="ARBA" id="ARBA00023136"/>
    </source>
</evidence>
<comment type="similarity">
    <text evidence="2">Belongs to the TspO/BZRP family.</text>
</comment>
<dbReference type="EMBL" id="BRLB01000015">
    <property type="protein sequence ID" value="GKX31263.1"/>
    <property type="molecule type" value="Genomic_DNA"/>
</dbReference>
<proteinExistence type="inferred from homology"/>
<evidence type="ECO:0000313" key="7">
    <source>
        <dbReference type="EMBL" id="GKX31263.1"/>
    </source>
</evidence>
<evidence type="ECO:0000256" key="4">
    <source>
        <dbReference type="ARBA" id="ARBA00022989"/>
    </source>
</evidence>
<name>A0A9W6DHA9_9FIRM</name>
<dbReference type="InterPro" id="IPR004307">
    <property type="entry name" value="TspO_MBR"/>
</dbReference>
<protein>
    <recommendedName>
        <fullName evidence="9">Tryptophan-rich sensory protein</fullName>
    </recommendedName>
</protein>
<dbReference type="Pfam" id="PF03073">
    <property type="entry name" value="TspO_MBR"/>
    <property type="match status" value="1"/>
</dbReference>
<evidence type="ECO:0000256" key="2">
    <source>
        <dbReference type="ARBA" id="ARBA00007524"/>
    </source>
</evidence>
<feature type="transmembrane region" description="Helical" evidence="6">
    <location>
        <begin position="7"/>
        <end position="28"/>
    </location>
</feature>
<evidence type="ECO:0000313" key="8">
    <source>
        <dbReference type="Proteomes" id="UP001144256"/>
    </source>
</evidence>
<reference evidence="7" key="1">
    <citation type="submission" date="2022-06" db="EMBL/GenBank/DDBJ databases">
        <title>Vallitalea longa sp. nov., an anaerobic bacterium isolated from marine sediment.</title>
        <authorList>
            <person name="Hirano S."/>
            <person name="Terahara T."/>
            <person name="Mori K."/>
            <person name="Hamada M."/>
            <person name="Matsumoto R."/>
            <person name="Kobayashi T."/>
        </authorList>
    </citation>
    <scope>NUCLEOTIDE SEQUENCE</scope>
    <source>
        <strain evidence="7">SH18-1</strain>
    </source>
</reference>
<feature type="transmembrane region" description="Helical" evidence="6">
    <location>
        <begin position="223"/>
        <end position="243"/>
    </location>
</feature>
<comment type="caution">
    <text evidence="7">The sequence shown here is derived from an EMBL/GenBank/DDBJ whole genome shotgun (WGS) entry which is preliminary data.</text>
</comment>
<dbReference type="Proteomes" id="UP001144256">
    <property type="component" value="Unassembled WGS sequence"/>
</dbReference>
<dbReference type="PANTHER" id="PTHR33802:SF1">
    <property type="entry name" value="XK-RELATED PROTEIN"/>
    <property type="match status" value="1"/>
</dbReference>
<dbReference type="RefSeq" id="WP_281818146.1">
    <property type="nucleotide sequence ID" value="NZ_BRLB01000015.1"/>
</dbReference>
<accession>A0A9W6DHA9</accession>
<dbReference type="GO" id="GO:0016020">
    <property type="term" value="C:membrane"/>
    <property type="evidence" value="ECO:0007669"/>
    <property type="project" value="UniProtKB-SubCell"/>
</dbReference>
<keyword evidence="4 6" id="KW-1133">Transmembrane helix</keyword>
<feature type="transmembrane region" description="Helical" evidence="6">
    <location>
        <begin position="48"/>
        <end position="70"/>
    </location>
</feature>
<evidence type="ECO:0000256" key="6">
    <source>
        <dbReference type="SAM" id="Phobius"/>
    </source>
</evidence>
<dbReference type="InterPro" id="IPR038330">
    <property type="entry name" value="TspO/MBR-related_sf"/>
</dbReference>
<keyword evidence="3 6" id="KW-0812">Transmembrane</keyword>
<comment type="subcellular location">
    <subcellularLocation>
        <location evidence="1">Membrane</location>
        <topology evidence="1">Multi-pass membrane protein</topology>
    </subcellularLocation>
</comment>
<keyword evidence="5 6" id="KW-0472">Membrane</keyword>
<evidence type="ECO:0008006" key="9">
    <source>
        <dbReference type="Google" id="ProtNLM"/>
    </source>
</evidence>
<dbReference type="AlphaFoldDB" id="A0A9W6DHA9"/>
<evidence type="ECO:0000256" key="1">
    <source>
        <dbReference type="ARBA" id="ARBA00004141"/>
    </source>
</evidence>
<dbReference type="Gene3D" id="1.20.1260.100">
    <property type="entry name" value="TspO/MBR protein"/>
    <property type="match status" value="1"/>
</dbReference>
<evidence type="ECO:0000256" key="3">
    <source>
        <dbReference type="ARBA" id="ARBA00022692"/>
    </source>
</evidence>
<feature type="transmembrane region" description="Helical" evidence="6">
    <location>
        <begin position="144"/>
        <end position="163"/>
    </location>
</feature>
<dbReference type="PANTHER" id="PTHR33802">
    <property type="entry name" value="SI:CH211-161H7.5-RELATED"/>
    <property type="match status" value="1"/>
</dbReference>
<feature type="transmembrane region" description="Helical" evidence="6">
    <location>
        <begin position="200"/>
        <end position="217"/>
    </location>
</feature>
<feature type="transmembrane region" description="Helical" evidence="6">
    <location>
        <begin position="82"/>
        <end position="99"/>
    </location>
</feature>